<evidence type="ECO:0000313" key="2">
    <source>
        <dbReference type="Proteomes" id="UP000201838"/>
    </source>
</evidence>
<accession>A0A238J1C4</accession>
<dbReference type="EMBL" id="FXXQ01000009">
    <property type="protein sequence ID" value="SMX24539.1"/>
    <property type="molecule type" value="Genomic_DNA"/>
</dbReference>
<dbReference type="OrthoDB" id="7876689at2"/>
<dbReference type="Proteomes" id="UP000201838">
    <property type="component" value="Unassembled WGS sequence"/>
</dbReference>
<sequence length="171" mass="18141">MLTRSLMICAVLTLAACGNDGQPNLLNIAQSPSDGPDEFAVLPTAPLVIPEDLAALPAPTPGGTNRTDPNPRGEAIAALGGNPSVLSRASNDGALVRYTGRYGVSADIRASLAAADLRFRQNNDGLPLERLFNVNTYFEAYEPLSLDQFAELERLRRAGIRTSSVPPDPVQ</sequence>
<gene>
    <name evidence="1" type="ORF">BOA8489_02665</name>
</gene>
<dbReference type="Pfam" id="PF11233">
    <property type="entry name" value="DUF3035"/>
    <property type="match status" value="1"/>
</dbReference>
<name>A0A238J1C4_9RHOB</name>
<keyword evidence="2" id="KW-1185">Reference proteome</keyword>
<reference evidence="1 2" key="1">
    <citation type="submission" date="2017-05" db="EMBL/GenBank/DDBJ databases">
        <authorList>
            <person name="Song R."/>
            <person name="Chenine A.L."/>
            <person name="Ruprecht R.M."/>
        </authorList>
    </citation>
    <scope>NUCLEOTIDE SEQUENCE [LARGE SCALE GENOMIC DNA]</scope>
    <source>
        <strain evidence="1 2">CECT 8489</strain>
    </source>
</reference>
<evidence type="ECO:0000313" key="1">
    <source>
        <dbReference type="EMBL" id="SMX24539.1"/>
    </source>
</evidence>
<protein>
    <recommendedName>
        <fullName evidence="3">Beta-barrel assembly machine subunit BamF</fullName>
    </recommendedName>
</protein>
<dbReference type="InterPro" id="IPR021395">
    <property type="entry name" value="DUF3035"/>
</dbReference>
<organism evidence="1 2">
    <name type="scientific">Boseongicola aestuarii</name>
    <dbReference type="NCBI Taxonomy" id="1470561"/>
    <lineage>
        <taxon>Bacteria</taxon>
        <taxon>Pseudomonadati</taxon>
        <taxon>Pseudomonadota</taxon>
        <taxon>Alphaproteobacteria</taxon>
        <taxon>Rhodobacterales</taxon>
        <taxon>Paracoccaceae</taxon>
        <taxon>Boseongicola</taxon>
    </lineage>
</organism>
<dbReference type="AlphaFoldDB" id="A0A238J1C4"/>
<dbReference type="RefSeq" id="WP_093974510.1">
    <property type="nucleotide sequence ID" value="NZ_FXXQ01000009.1"/>
</dbReference>
<dbReference type="PROSITE" id="PS51257">
    <property type="entry name" value="PROKAR_LIPOPROTEIN"/>
    <property type="match status" value="1"/>
</dbReference>
<proteinExistence type="predicted"/>
<evidence type="ECO:0008006" key="3">
    <source>
        <dbReference type="Google" id="ProtNLM"/>
    </source>
</evidence>